<dbReference type="SMART" id="SM00175">
    <property type="entry name" value="RAB"/>
    <property type="match status" value="1"/>
</dbReference>
<dbReference type="RefSeq" id="WP_009543249.1">
    <property type="nucleotide sequence ID" value="NC_010546.1"/>
</dbReference>
<dbReference type="AlphaFoldDB" id="B1WWC8"/>
<dbReference type="PANTHER" id="PTHR47977">
    <property type="entry name" value="RAS-RELATED PROTEIN RAB"/>
    <property type="match status" value="1"/>
</dbReference>
<keyword evidence="4" id="KW-1185">Reference proteome</keyword>
<dbReference type="Gene3D" id="3.40.50.300">
    <property type="entry name" value="P-loop containing nucleotide triphosphate hydrolases"/>
    <property type="match status" value="1"/>
</dbReference>
<protein>
    <submittedName>
        <fullName evidence="3">Small GTP-binding protein</fullName>
    </submittedName>
</protein>
<dbReference type="KEGG" id="cyt:cce_4708"/>
<dbReference type="InterPro" id="IPR050227">
    <property type="entry name" value="Rab"/>
</dbReference>
<dbReference type="InterPro" id="IPR027417">
    <property type="entry name" value="P-loop_NTPase"/>
</dbReference>
<dbReference type="OrthoDB" id="7957980at2"/>
<evidence type="ECO:0000313" key="3">
    <source>
        <dbReference type="EMBL" id="ACB54056.1"/>
    </source>
</evidence>
<dbReference type="PROSITE" id="PS51419">
    <property type="entry name" value="RAB"/>
    <property type="match status" value="1"/>
</dbReference>
<name>B1WWC8_CROS5</name>
<dbReference type="eggNOG" id="COG1100">
    <property type="taxonomic scope" value="Bacteria"/>
</dbReference>
<dbReference type="STRING" id="43989.cce_4708"/>
<dbReference type="Pfam" id="PF00071">
    <property type="entry name" value="Ras"/>
    <property type="match status" value="1"/>
</dbReference>
<dbReference type="NCBIfam" id="TIGR00231">
    <property type="entry name" value="small_GTP"/>
    <property type="match status" value="1"/>
</dbReference>
<dbReference type="SUPFAM" id="SSF52540">
    <property type="entry name" value="P-loop containing nucleoside triphosphate hydrolases"/>
    <property type="match status" value="1"/>
</dbReference>
<dbReference type="InterPro" id="IPR001806">
    <property type="entry name" value="Small_GTPase"/>
</dbReference>
<evidence type="ECO:0000313" key="4">
    <source>
        <dbReference type="Proteomes" id="UP000001203"/>
    </source>
</evidence>
<dbReference type="FunFam" id="3.40.50.300:FF:001447">
    <property type="entry name" value="Ras-related protein Rab-1B"/>
    <property type="match status" value="1"/>
</dbReference>
<proteinExistence type="predicted"/>
<dbReference type="HOGENOM" id="CLU_041217_10_6_3"/>
<organism evidence="3 4">
    <name type="scientific">Crocosphaera subtropica (strain ATCC 51142 / BH68)</name>
    <name type="common">Cyanothece sp. (strain ATCC 51142)</name>
    <dbReference type="NCBI Taxonomy" id="43989"/>
    <lineage>
        <taxon>Bacteria</taxon>
        <taxon>Bacillati</taxon>
        <taxon>Cyanobacteriota</taxon>
        <taxon>Cyanophyceae</taxon>
        <taxon>Oscillatoriophycideae</taxon>
        <taxon>Chroococcales</taxon>
        <taxon>Aphanothecaceae</taxon>
        <taxon>Crocosphaera</taxon>
        <taxon>Crocosphaera subtropica</taxon>
    </lineage>
</organism>
<keyword evidence="2" id="KW-0342">GTP-binding</keyword>
<sequence length="181" mass="20611">MISKKICLIGDFGVGKTSLIRRFIEHQFSEEYLSTIGVSISRKSVIVSSSHEKQDPEIVQLLIWDIEGKTKFQKISPSYLKSAQGIIIVADFSRQDTIANIPFHVDLVRSINPERLTLSIVVNKIDLVAEHLPTLLLQQYQIPNQFPTIPIYHTSAKTGENVEIMFHQLAQSMMEKNNQNY</sequence>
<dbReference type="InterPro" id="IPR005225">
    <property type="entry name" value="Small_GTP-bd"/>
</dbReference>
<accession>B1WWC8</accession>
<dbReference type="SMART" id="SM00173">
    <property type="entry name" value="RAS"/>
    <property type="match status" value="1"/>
</dbReference>
<dbReference type="GO" id="GO:0005525">
    <property type="term" value="F:GTP binding"/>
    <property type="evidence" value="ECO:0007669"/>
    <property type="project" value="UniProtKB-KW"/>
</dbReference>
<evidence type="ECO:0000256" key="1">
    <source>
        <dbReference type="ARBA" id="ARBA00022741"/>
    </source>
</evidence>
<dbReference type="CDD" id="cd00154">
    <property type="entry name" value="Rab"/>
    <property type="match status" value="1"/>
</dbReference>
<gene>
    <name evidence="3" type="ordered locus">cce_4708</name>
</gene>
<dbReference type="Proteomes" id="UP000001203">
    <property type="component" value="Chromosome circular"/>
</dbReference>
<dbReference type="EMBL" id="CP000806">
    <property type="protein sequence ID" value="ACB54056.1"/>
    <property type="molecule type" value="Genomic_DNA"/>
</dbReference>
<keyword evidence="1" id="KW-0547">Nucleotide-binding</keyword>
<dbReference type="PRINTS" id="PR00449">
    <property type="entry name" value="RASTRNSFRMNG"/>
</dbReference>
<dbReference type="GO" id="GO:0003924">
    <property type="term" value="F:GTPase activity"/>
    <property type="evidence" value="ECO:0007669"/>
    <property type="project" value="InterPro"/>
</dbReference>
<reference evidence="3 4" key="1">
    <citation type="journal article" date="2008" name="Proc. Natl. Acad. Sci. U.S.A.">
        <title>The genome of Cyanothece 51142, a unicellular diazotrophic cyanobacterium important in the marine nitrogen cycle.</title>
        <authorList>
            <person name="Welsh E.A."/>
            <person name="Liberton M."/>
            <person name="Stoeckel J."/>
            <person name="Loh T."/>
            <person name="Elvitigala T."/>
            <person name="Wang C."/>
            <person name="Wollam A."/>
            <person name="Fulton R.S."/>
            <person name="Clifton S.W."/>
            <person name="Jacobs J.M."/>
            <person name="Aurora R."/>
            <person name="Ghosh B.K."/>
            <person name="Sherman L.A."/>
            <person name="Smith R.D."/>
            <person name="Wilson R.K."/>
            <person name="Pakrasi H.B."/>
        </authorList>
    </citation>
    <scope>NUCLEOTIDE SEQUENCE [LARGE SCALE GENOMIC DNA]</scope>
    <source>
        <strain evidence="4">ATCC 51142 / BH68</strain>
    </source>
</reference>
<evidence type="ECO:0000256" key="2">
    <source>
        <dbReference type="ARBA" id="ARBA00023134"/>
    </source>
</evidence>